<proteinExistence type="predicted"/>
<sequence>MDIAALTGTLLSGASVAEAAPVSGYKQFVESLDNILSGTVIPIAEEQETAVRQLCSLLKSMRQLKKYQSLSSETLVFWLSSITVVENIMKLA</sequence>
<dbReference type="Proteomes" id="UP000216052">
    <property type="component" value="Chromosome"/>
</dbReference>
<gene>
    <name evidence="1" type="ORF">SPACI_005970</name>
</gene>
<dbReference type="EMBL" id="CP155571">
    <property type="protein sequence ID" value="XFO70598.1"/>
    <property type="molecule type" value="Genomic_DNA"/>
</dbReference>
<evidence type="ECO:0000313" key="2">
    <source>
        <dbReference type="Proteomes" id="UP000216052"/>
    </source>
</evidence>
<organism evidence="1 2">
    <name type="scientific">Sporomusa acidovorans (strain ATCC 49682 / DSM 3132 / Mol)</name>
    <dbReference type="NCBI Taxonomy" id="1123286"/>
    <lineage>
        <taxon>Bacteria</taxon>
        <taxon>Bacillati</taxon>
        <taxon>Bacillota</taxon>
        <taxon>Negativicutes</taxon>
        <taxon>Selenomonadales</taxon>
        <taxon>Sporomusaceae</taxon>
        <taxon>Sporomusa</taxon>
    </lineage>
</organism>
<dbReference type="RefSeq" id="WP_093794212.1">
    <property type="nucleotide sequence ID" value="NZ_CP155571.1"/>
</dbReference>
<evidence type="ECO:0000313" key="1">
    <source>
        <dbReference type="EMBL" id="XFO70598.1"/>
    </source>
</evidence>
<protein>
    <submittedName>
        <fullName evidence="1">Uncharacterized protein</fullName>
    </submittedName>
</protein>
<reference evidence="1" key="1">
    <citation type="submission" date="2024-05" db="EMBL/GenBank/DDBJ databases">
        <title>Isolation and characterization of Sporomusa carbonis sp. nov., a carboxydotrophic hydrogenogen in the genus of Sporomusa isolated from a charcoal burning pile.</title>
        <authorList>
            <person name="Boeer T."/>
            <person name="Rosenbaum F."/>
            <person name="Eysell L."/>
            <person name="Mueller V."/>
            <person name="Daniel R."/>
            <person name="Poehlein A."/>
        </authorList>
    </citation>
    <scope>NUCLEOTIDE SEQUENCE [LARGE SCALE GENOMIC DNA]</scope>
    <source>
        <strain evidence="1">DSM 3132</strain>
    </source>
</reference>
<keyword evidence="2" id="KW-1185">Reference proteome</keyword>
<name>A0ABZ3IWZ4_SPOA4</name>
<accession>A0ABZ3IWZ4</accession>